<proteinExistence type="predicted"/>
<reference evidence="3 4" key="1">
    <citation type="submission" date="2019-03" db="EMBL/GenBank/DDBJ databases">
        <title>Genomic Encyclopedia of Type Strains, Phase IV (KMG-IV): sequencing the most valuable type-strain genomes for metagenomic binning, comparative biology and taxonomic classification.</title>
        <authorList>
            <person name="Goeker M."/>
        </authorList>
    </citation>
    <scope>NUCLEOTIDE SEQUENCE [LARGE SCALE GENOMIC DNA]</scope>
    <source>
        <strain evidence="3 4">DSM 46770</strain>
    </source>
</reference>
<dbReference type="AlphaFoldDB" id="A0A4R6V1K0"/>
<dbReference type="InterPro" id="IPR051012">
    <property type="entry name" value="CellSynth/LPSAsmb/PSIAsmb"/>
</dbReference>
<keyword evidence="4" id="KW-1185">Reference proteome</keyword>
<name>A0A4R6V1K0_9ACTN</name>
<dbReference type="OrthoDB" id="549777at2"/>
<dbReference type="PANTHER" id="PTHR45586">
    <property type="entry name" value="TPR REPEAT-CONTAINING PROTEIN PA4667"/>
    <property type="match status" value="1"/>
</dbReference>
<dbReference type="Pfam" id="PF13432">
    <property type="entry name" value="TPR_16"/>
    <property type="match status" value="2"/>
</dbReference>
<comment type="caution">
    <text evidence="3">The sequence shown here is derived from an EMBL/GenBank/DDBJ whole genome shotgun (WGS) entry which is preliminary data.</text>
</comment>
<evidence type="ECO:0000313" key="3">
    <source>
        <dbReference type="EMBL" id="TDQ53734.1"/>
    </source>
</evidence>
<dbReference type="InterPro" id="IPR019734">
    <property type="entry name" value="TPR_rpt"/>
</dbReference>
<keyword evidence="2" id="KW-0802">TPR repeat</keyword>
<dbReference type="InterPro" id="IPR011990">
    <property type="entry name" value="TPR-like_helical_dom_sf"/>
</dbReference>
<accession>A0A4R6V1K0</accession>
<protein>
    <submittedName>
        <fullName evidence="3">Tetratricopeptide repeat protein</fullName>
    </submittedName>
</protein>
<gene>
    <name evidence="3" type="ORF">EV190_103185</name>
</gene>
<dbReference type="Proteomes" id="UP000295281">
    <property type="component" value="Unassembled WGS sequence"/>
</dbReference>
<dbReference type="PANTHER" id="PTHR45586:SF1">
    <property type="entry name" value="LIPOPOLYSACCHARIDE ASSEMBLY PROTEIN B"/>
    <property type="match status" value="1"/>
</dbReference>
<dbReference type="RefSeq" id="WP_133740649.1">
    <property type="nucleotide sequence ID" value="NZ_SNYN01000003.1"/>
</dbReference>
<keyword evidence="1" id="KW-0677">Repeat</keyword>
<evidence type="ECO:0000313" key="4">
    <source>
        <dbReference type="Proteomes" id="UP000295281"/>
    </source>
</evidence>
<dbReference type="SMART" id="SM00028">
    <property type="entry name" value="TPR"/>
    <property type="match status" value="3"/>
</dbReference>
<evidence type="ECO:0000256" key="2">
    <source>
        <dbReference type="ARBA" id="ARBA00022803"/>
    </source>
</evidence>
<organism evidence="3 4">
    <name type="scientific">Actinorugispora endophytica</name>
    <dbReference type="NCBI Taxonomy" id="1605990"/>
    <lineage>
        <taxon>Bacteria</taxon>
        <taxon>Bacillati</taxon>
        <taxon>Actinomycetota</taxon>
        <taxon>Actinomycetes</taxon>
        <taxon>Streptosporangiales</taxon>
        <taxon>Nocardiopsidaceae</taxon>
        <taxon>Actinorugispora</taxon>
    </lineage>
</organism>
<dbReference type="EMBL" id="SNYN01000003">
    <property type="protein sequence ID" value="TDQ53734.1"/>
    <property type="molecule type" value="Genomic_DNA"/>
</dbReference>
<sequence length="465" mass="50043">MSGPVAGERRNRQVRVRALFDMGRYEQCEQEALRILASEPDDQWALLMLSRTRNRRGDGGGSMEAAERLLALHPGFPAGLAWYAALVADVEGHYSRALSYARHAVRLSPDGEFELCVLAVVAVELRGCADEARTAARRALRIAPDDPACHEALRRVHGVLGEWEQALEPARAAAALRPGDAGHWFRLGEVLMYLGRHTEAEEAFLATLRQRPLPGQLTRMVGVLLGAGAPEPLRGLLTRVCAALGRPDPTVPHAAGTDPGLVRWQLDAVADLGASDLVPPIVAALYEDNPGHPGVRARQAEALLERGECEQAWETAGGLVCEGRADADGYAVAALALHDLERHEEAAGIAREGARRFEGGDWNFHYVEALALSALRDHDGVLEATARALEEHPAHPDTLVLRGSTQLLRDAREAVPTLRAAVAADPESGEARIWLAKGLELTGAAGEAAAEHAEGERLLGRPVPR</sequence>
<dbReference type="Gene3D" id="1.25.40.10">
    <property type="entry name" value="Tetratricopeptide repeat domain"/>
    <property type="match status" value="2"/>
</dbReference>
<dbReference type="SUPFAM" id="SSF48452">
    <property type="entry name" value="TPR-like"/>
    <property type="match status" value="2"/>
</dbReference>
<evidence type="ECO:0000256" key="1">
    <source>
        <dbReference type="ARBA" id="ARBA00022737"/>
    </source>
</evidence>